<accession>A0A915DK34</accession>
<feature type="compositionally biased region" description="Polar residues" evidence="1">
    <location>
        <begin position="92"/>
        <end position="116"/>
    </location>
</feature>
<protein>
    <submittedName>
        <fullName evidence="3">Uncharacterized protein</fullName>
    </submittedName>
</protein>
<proteinExistence type="predicted"/>
<feature type="compositionally biased region" description="Low complexity" evidence="1">
    <location>
        <begin position="38"/>
        <end position="62"/>
    </location>
</feature>
<feature type="compositionally biased region" description="Basic and acidic residues" evidence="1">
    <location>
        <begin position="71"/>
        <end position="80"/>
    </location>
</feature>
<reference evidence="3" key="1">
    <citation type="submission" date="2022-11" db="UniProtKB">
        <authorList>
            <consortium name="WormBaseParasite"/>
        </authorList>
    </citation>
    <scope>IDENTIFICATION</scope>
</reference>
<evidence type="ECO:0000313" key="2">
    <source>
        <dbReference type="Proteomes" id="UP000887574"/>
    </source>
</evidence>
<sequence>MEGKVTKNVVTYQQYNNHLCNSAAAAAANYSKQGQRPASQTQASVMAAAAKAPSNAAVNVNVPLDYPSDTEESHTQEHDFNYVSDAPEQHTQHTTPYATQPLMNATGPTPNSRAGH</sequence>
<keyword evidence="2" id="KW-1185">Reference proteome</keyword>
<dbReference type="Proteomes" id="UP000887574">
    <property type="component" value="Unplaced"/>
</dbReference>
<organism evidence="2 3">
    <name type="scientific">Ditylenchus dipsaci</name>
    <dbReference type="NCBI Taxonomy" id="166011"/>
    <lineage>
        <taxon>Eukaryota</taxon>
        <taxon>Metazoa</taxon>
        <taxon>Ecdysozoa</taxon>
        <taxon>Nematoda</taxon>
        <taxon>Chromadorea</taxon>
        <taxon>Rhabditida</taxon>
        <taxon>Tylenchina</taxon>
        <taxon>Tylenchomorpha</taxon>
        <taxon>Sphaerularioidea</taxon>
        <taxon>Anguinidae</taxon>
        <taxon>Anguininae</taxon>
        <taxon>Ditylenchus</taxon>
    </lineage>
</organism>
<evidence type="ECO:0000313" key="3">
    <source>
        <dbReference type="WBParaSite" id="jg20828"/>
    </source>
</evidence>
<dbReference type="AlphaFoldDB" id="A0A915DK34"/>
<evidence type="ECO:0000256" key="1">
    <source>
        <dbReference type="SAM" id="MobiDB-lite"/>
    </source>
</evidence>
<dbReference type="WBParaSite" id="jg20828">
    <property type="protein sequence ID" value="jg20828"/>
    <property type="gene ID" value="jg20828"/>
</dbReference>
<name>A0A915DK34_9BILA</name>
<feature type="region of interest" description="Disordered" evidence="1">
    <location>
        <begin position="29"/>
        <end position="116"/>
    </location>
</feature>